<proteinExistence type="inferred from homology"/>
<keyword evidence="6" id="KW-0653">Protein transport</keyword>
<evidence type="ECO:0000256" key="1">
    <source>
        <dbReference type="ARBA" id="ARBA00004170"/>
    </source>
</evidence>
<dbReference type="GO" id="GO:0005768">
    <property type="term" value="C:endosome"/>
    <property type="evidence" value="ECO:0007669"/>
    <property type="project" value="TreeGrafter"/>
</dbReference>
<dbReference type="InterPro" id="IPR045734">
    <property type="entry name" value="Snx8_BAR_dom"/>
</dbReference>
<dbReference type="EMBL" id="QGML01000079">
    <property type="protein sequence ID" value="TVY93790.1"/>
    <property type="molecule type" value="Genomic_DNA"/>
</dbReference>
<accession>A0A559MLH0</accession>
<dbReference type="Proteomes" id="UP000315522">
    <property type="component" value="Unassembled WGS sequence"/>
</dbReference>
<gene>
    <name evidence="9" type="primary">mvp1</name>
    <name evidence="9" type="ORF">LAWI1_G000950</name>
</gene>
<evidence type="ECO:0000256" key="6">
    <source>
        <dbReference type="ARBA" id="ARBA00022927"/>
    </source>
</evidence>
<dbReference type="PANTHER" id="PTHR47554">
    <property type="entry name" value="SORTING NEXIN MVP1"/>
    <property type="match status" value="1"/>
</dbReference>
<name>A0A559MLH0_9HELO</name>
<comment type="subcellular location">
    <subcellularLocation>
        <location evidence="2">Cytoplasm</location>
    </subcellularLocation>
    <subcellularLocation>
        <location evidence="1">Membrane</location>
        <topology evidence="1">Peripheral membrane protein</topology>
    </subcellularLocation>
</comment>
<evidence type="ECO:0000256" key="7">
    <source>
        <dbReference type="ARBA" id="ARBA00023136"/>
    </source>
</evidence>
<evidence type="ECO:0000256" key="5">
    <source>
        <dbReference type="ARBA" id="ARBA00022490"/>
    </source>
</evidence>
<protein>
    <submittedName>
        <fullName evidence="9">Sorting nexin</fullName>
    </submittedName>
</protein>
<keyword evidence="5" id="KW-0963">Cytoplasm</keyword>
<reference evidence="9 10" key="1">
    <citation type="submission" date="2018-05" db="EMBL/GenBank/DDBJ databases">
        <title>Genome sequencing and assembly of the regulated plant pathogen Lachnellula willkommii and related sister species for the development of diagnostic species identification markers.</title>
        <authorList>
            <person name="Giroux E."/>
            <person name="Bilodeau G."/>
        </authorList>
    </citation>
    <scope>NUCLEOTIDE SEQUENCE [LARGE SCALE GENOMIC DNA]</scope>
    <source>
        <strain evidence="9 10">CBS 172.35</strain>
    </source>
</reference>
<dbReference type="AlphaFoldDB" id="A0A559MLH0"/>
<evidence type="ECO:0000256" key="3">
    <source>
        <dbReference type="ARBA" id="ARBA00010883"/>
    </source>
</evidence>
<evidence type="ECO:0000313" key="10">
    <source>
        <dbReference type="Proteomes" id="UP000315522"/>
    </source>
</evidence>
<dbReference type="PANTHER" id="PTHR47554:SF1">
    <property type="entry name" value="SORTING NEXIN MVP1"/>
    <property type="match status" value="1"/>
</dbReference>
<comment type="similarity">
    <text evidence="3">Belongs to the sorting nexin family.</text>
</comment>
<evidence type="ECO:0000313" key="9">
    <source>
        <dbReference type="EMBL" id="TVY93790.1"/>
    </source>
</evidence>
<dbReference type="GO" id="GO:0032266">
    <property type="term" value="F:phosphatidylinositol-3-phosphate binding"/>
    <property type="evidence" value="ECO:0007669"/>
    <property type="project" value="TreeGrafter"/>
</dbReference>
<feature type="domain" description="Sorting nexin 8/Mvp1 BAR" evidence="8">
    <location>
        <begin position="6"/>
        <end position="137"/>
    </location>
</feature>
<comment type="caution">
    <text evidence="9">The sequence shown here is derived from an EMBL/GenBank/DDBJ whole genome shotgun (WGS) entry which is preliminary data.</text>
</comment>
<keyword evidence="10" id="KW-1185">Reference proteome</keyword>
<sequence>MLISSRQRDALVSMRDMFDRRDRYDKDNIPYLERRIQNNETKLVAIRAKPSELIKPGEVEKVTDAIIKDKESIVAQHARGVFVKECIRDELIFFQSSQYHVSRLSQDWSQERVKYSELQADNWKQLQEELESMPLGDE</sequence>
<dbReference type="GO" id="GO:0005829">
    <property type="term" value="C:cytosol"/>
    <property type="evidence" value="ECO:0007669"/>
    <property type="project" value="GOC"/>
</dbReference>
<dbReference type="GO" id="GO:0016020">
    <property type="term" value="C:membrane"/>
    <property type="evidence" value="ECO:0007669"/>
    <property type="project" value="UniProtKB-SubCell"/>
</dbReference>
<keyword evidence="4" id="KW-0813">Transport</keyword>
<keyword evidence="7" id="KW-0472">Membrane</keyword>
<evidence type="ECO:0000259" key="8">
    <source>
        <dbReference type="Pfam" id="PF19566"/>
    </source>
</evidence>
<evidence type="ECO:0000256" key="4">
    <source>
        <dbReference type="ARBA" id="ARBA00022448"/>
    </source>
</evidence>
<dbReference type="GO" id="GO:0006623">
    <property type="term" value="P:protein targeting to vacuole"/>
    <property type="evidence" value="ECO:0007669"/>
    <property type="project" value="TreeGrafter"/>
</dbReference>
<organism evidence="9 10">
    <name type="scientific">Lachnellula willkommii</name>
    <dbReference type="NCBI Taxonomy" id="215461"/>
    <lineage>
        <taxon>Eukaryota</taxon>
        <taxon>Fungi</taxon>
        <taxon>Dikarya</taxon>
        <taxon>Ascomycota</taxon>
        <taxon>Pezizomycotina</taxon>
        <taxon>Leotiomycetes</taxon>
        <taxon>Helotiales</taxon>
        <taxon>Lachnaceae</taxon>
        <taxon>Lachnellula</taxon>
    </lineage>
</organism>
<dbReference type="GO" id="GO:0042147">
    <property type="term" value="P:retrograde transport, endosome to Golgi"/>
    <property type="evidence" value="ECO:0007669"/>
    <property type="project" value="InterPro"/>
</dbReference>
<dbReference type="InterPro" id="IPR028662">
    <property type="entry name" value="SNX8/Mvp1"/>
</dbReference>
<evidence type="ECO:0000256" key="2">
    <source>
        <dbReference type="ARBA" id="ARBA00004496"/>
    </source>
</evidence>
<dbReference type="Pfam" id="PF19566">
    <property type="entry name" value="Snx8_BAR_dom"/>
    <property type="match status" value="1"/>
</dbReference>